<evidence type="ECO:0008006" key="4">
    <source>
        <dbReference type="Google" id="ProtNLM"/>
    </source>
</evidence>
<accession>A0A7G1I6J0</accession>
<evidence type="ECO:0000313" key="2">
    <source>
        <dbReference type="EMBL" id="BCI86616.1"/>
    </source>
</evidence>
<dbReference type="InterPro" id="IPR009006">
    <property type="entry name" value="Ala_racemase/Decarboxylase_C"/>
</dbReference>
<dbReference type="AlphaFoldDB" id="A0A7G1I6J0"/>
<sequence length="143" mass="15716">MTTHSAGARHAEDNRPARPQSAQELLRLDPNVWPRNTVRDQSGVACIAGVPLTELAHEYGTPLFVVDEDDFRSRCQEIAAAFGGGHNVYYAAKAFLCSEIARWVEEEGLSSMWPPAGSWPSHCTLIFLQNESPCTATTSLLRS</sequence>
<dbReference type="GO" id="GO:0003824">
    <property type="term" value="F:catalytic activity"/>
    <property type="evidence" value="ECO:0007669"/>
    <property type="project" value="InterPro"/>
</dbReference>
<evidence type="ECO:0000313" key="3">
    <source>
        <dbReference type="Proteomes" id="UP000516380"/>
    </source>
</evidence>
<protein>
    <recommendedName>
        <fullName evidence="4">Diaminopimelate decarboxylase</fullName>
    </recommendedName>
</protein>
<proteinExistence type="predicted"/>
<evidence type="ECO:0000256" key="1">
    <source>
        <dbReference type="SAM" id="MobiDB-lite"/>
    </source>
</evidence>
<dbReference type="SUPFAM" id="SSF51419">
    <property type="entry name" value="PLP-binding barrel"/>
    <property type="match status" value="1"/>
</dbReference>
<dbReference type="InterPro" id="IPR029066">
    <property type="entry name" value="PLP-binding_barrel"/>
</dbReference>
<reference evidence="2 3" key="1">
    <citation type="submission" date="2020-07" db="EMBL/GenBank/DDBJ databases">
        <title>Mycobacterium kansasii (former subtype) with zoonotic potential isolated from diseased indoor pet cat, Japan.</title>
        <authorList>
            <person name="Fukano H."/>
            <person name="Terazono T."/>
            <person name="Hoshino Y."/>
        </authorList>
    </citation>
    <scope>NUCLEOTIDE SEQUENCE [LARGE SCALE GENOMIC DNA]</scope>
    <source>
        <strain evidence="2 3">Kuro-I</strain>
    </source>
</reference>
<feature type="region of interest" description="Disordered" evidence="1">
    <location>
        <begin position="1"/>
        <end position="20"/>
    </location>
</feature>
<dbReference type="Gene3D" id="3.20.20.10">
    <property type="entry name" value="Alanine racemase"/>
    <property type="match status" value="1"/>
</dbReference>
<dbReference type="EMBL" id="AP023343">
    <property type="protein sequence ID" value="BCI86616.1"/>
    <property type="molecule type" value="Genomic_DNA"/>
</dbReference>
<dbReference type="Proteomes" id="UP000516380">
    <property type="component" value="Chromosome"/>
</dbReference>
<keyword evidence="3" id="KW-1185">Reference proteome</keyword>
<organism evidence="2 3">
    <name type="scientific">Mycobacterium kansasii</name>
    <dbReference type="NCBI Taxonomy" id="1768"/>
    <lineage>
        <taxon>Bacteria</taxon>
        <taxon>Bacillati</taxon>
        <taxon>Actinomycetota</taxon>
        <taxon>Actinomycetes</taxon>
        <taxon>Mycobacteriales</taxon>
        <taxon>Mycobacteriaceae</taxon>
        <taxon>Mycobacterium</taxon>
    </lineage>
</organism>
<gene>
    <name evidence="2" type="ORF">NIIDMKKI_18220</name>
</gene>
<dbReference type="SUPFAM" id="SSF50621">
    <property type="entry name" value="Alanine racemase C-terminal domain-like"/>
    <property type="match status" value="1"/>
</dbReference>
<name>A0A7G1I6J0_MYCKA</name>
<dbReference type="Gene3D" id="2.40.37.10">
    <property type="entry name" value="Lyase, Ornithine Decarboxylase, Chain A, domain 1"/>
    <property type="match status" value="1"/>
</dbReference>